<gene>
    <name evidence="2" type="primary">gb15107</name>
    <name evidence="2" type="ORF">PR202_gb15107</name>
</gene>
<comment type="caution">
    <text evidence="2">The sequence shown here is derived from an EMBL/GenBank/DDBJ whole genome shotgun (WGS) entry which is preliminary data.</text>
</comment>
<name>A0AAV5EX41_ELECO</name>
<protein>
    <recommendedName>
        <fullName evidence="4">Sugar phosphate transporter domain-containing protein</fullName>
    </recommendedName>
</protein>
<reference evidence="2" key="1">
    <citation type="journal article" date="2018" name="DNA Res.">
        <title>Multiple hybrid de novo genome assembly of finger millet, an orphan allotetraploid crop.</title>
        <authorList>
            <person name="Hatakeyama M."/>
            <person name="Aluri S."/>
            <person name="Balachadran M.T."/>
            <person name="Sivarajan S.R."/>
            <person name="Patrignani A."/>
            <person name="Gruter S."/>
            <person name="Poveda L."/>
            <person name="Shimizu-Inatsugi R."/>
            <person name="Baeten J."/>
            <person name="Francoijs K.J."/>
            <person name="Nataraja K.N."/>
            <person name="Reddy Y.A.N."/>
            <person name="Phadnis S."/>
            <person name="Ravikumar R.L."/>
            <person name="Schlapbach R."/>
            <person name="Sreeman S.M."/>
            <person name="Shimizu K.K."/>
        </authorList>
    </citation>
    <scope>NUCLEOTIDE SEQUENCE</scope>
</reference>
<evidence type="ECO:0008006" key="4">
    <source>
        <dbReference type="Google" id="ProtNLM"/>
    </source>
</evidence>
<keyword evidence="3" id="KW-1185">Reference proteome</keyword>
<dbReference type="AlphaFoldDB" id="A0AAV5EX41"/>
<feature type="transmembrane region" description="Helical" evidence="1">
    <location>
        <begin position="116"/>
        <end position="133"/>
    </location>
</feature>
<evidence type="ECO:0000313" key="3">
    <source>
        <dbReference type="Proteomes" id="UP001054889"/>
    </source>
</evidence>
<evidence type="ECO:0000313" key="2">
    <source>
        <dbReference type="EMBL" id="GJN27117.1"/>
    </source>
</evidence>
<keyword evidence="1" id="KW-0472">Membrane</keyword>
<feature type="transmembrane region" description="Helical" evidence="1">
    <location>
        <begin position="87"/>
        <end position="110"/>
    </location>
</feature>
<feature type="transmembrane region" description="Helical" evidence="1">
    <location>
        <begin position="46"/>
        <end position="66"/>
    </location>
</feature>
<keyword evidence="1" id="KW-1133">Transmembrane helix</keyword>
<proteinExistence type="predicted"/>
<accession>A0AAV5EX41</accession>
<sequence>MHMSLLIMRFRYSEICTDGLRPRVAQQEENEDGAGRQGGEQGLVDVAAWVFNIVPSVGIIMINQTLMATHGFAFGTNLSQFTCIGRFTVVLFQVLSHMKTILVLTLGFILFGTEGLSVHVMFGLLLALVVFLLRQEKRRWLGKSQYMGGKLVA</sequence>
<reference evidence="2" key="2">
    <citation type="submission" date="2021-12" db="EMBL/GenBank/DDBJ databases">
        <title>Resequencing data analysis of finger millet.</title>
        <authorList>
            <person name="Hatakeyama M."/>
            <person name="Aluri S."/>
            <person name="Balachadran M.T."/>
            <person name="Sivarajan S.R."/>
            <person name="Poveda L."/>
            <person name="Shimizu-Inatsugi R."/>
            <person name="Schlapbach R."/>
            <person name="Sreeman S.M."/>
            <person name="Shimizu K.K."/>
        </authorList>
    </citation>
    <scope>NUCLEOTIDE SEQUENCE</scope>
</reference>
<keyword evidence="1" id="KW-0812">Transmembrane</keyword>
<dbReference type="EMBL" id="BQKI01000079">
    <property type="protein sequence ID" value="GJN27117.1"/>
    <property type="molecule type" value="Genomic_DNA"/>
</dbReference>
<organism evidence="2 3">
    <name type="scientific">Eleusine coracana subsp. coracana</name>
    <dbReference type="NCBI Taxonomy" id="191504"/>
    <lineage>
        <taxon>Eukaryota</taxon>
        <taxon>Viridiplantae</taxon>
        <taxon>Streptophyta</taxon>
        <taxon>Embryophyta</taxon>
        <taxon>Tracheophyta</taxon>
        <taxon>Spermatophyta</taxon>
        <taxon>Magnoliopsida</taxon>
        <taxon>Liliopsida</taxon>
        <taxon>Poales</taxon>
        <taxon>Poaceae</taxon>
        <taxon>PACMAD clade</taxon>
        <taxon>Chloridoideae</taxon>
        <taxon>Cynodonteae</taxon>
        <taxon>Eleusininae</taxon>
        <taxon>Eleusine</taxon>
    </lineage>
</organism>
<evidence type="ECO:0000256" key="1">
    <source>
        <dbReference type="SAM" id="Phobius"/>
    </source>
</evidence>
<dbReference type="Proteomes" id="UP001054889">
    <property type="component" value="Unassembled WGS sequence"/>
</dbReference>